<keyword evidence="6 9" id="KW-1133">Transmembrane helix</keyword>
<comment type="subcellular location">
    <subcellularLocation>
        <location evidence="2">Mitochondrion inner membrane</location>
        <topology evidence="2">Multi-pass membrane protein</topology>
    </subcellularLocation>
</comment>
<accession>A0ABD1E904</accession>
<proteinExistence type="inferred from homology"/>
<feature type="transmembrane region" description="Helical" evidence="9">
    <location>
        <begin position="156"/>
        <end position="175"/>
    </location>
</feature>
<keyword evidence="8 9" id="KW-0472">Membrane</keyword>
<keyword evidence="4 9" id="KW-0812">Transmembrane</keyword>
<dbReference type="AlphaFoldDB" id="A0ABD1E904"/>
<gene>
    <name evidence="10" type="ORF">ABEB36_011784</name>
</gene>
<protein>
    <submittedName>
        <fullName evidence="10">Uncharacterized protein</fullName>
    </submittedName>
</protein>
<keyword evidence="5" id="KW-0999">Mitochondrion inner membrane</keyword>
<evidence type="ECO:0000256" key="1">
    <source>
        <dbReference type="ARBA" id="ARBA00002812"/>
    </source>
</evidence>
<comment type="similarity">
    <text evidence="3">Belongs to the TMEM11 family.</text>
</comment>
<dbReference type="EMBL" id="JBDJPC010000009">
    <property type="protein sequence ID" value="KAL1491142.1"/>
    <property type="molecule type" value="Genomic_DNA"/>
</dbReference>
<evidence type="ECO:0000256" key="3">
    <source>
        <dbReference type="ARBA" id="ARBA00006060"/>
    </source>
</evidence>
<keyword evidence="7" id="KW-0496">Mitochondrion</keyword>
<name>A0ABD1E904_HYPHA</name>
<evidence type="ECO:0000256" key="2">
    <source>
        <dbReference type="ARBA" id="ARBA00004448"/>
    </source>
</evidence>
<dbReference type="GO" id="GO:0005743">
    <property type="term" value="C:mitochondrial inner membrane"/>
    <property type="evidence" value="ECO:0007669"/>
    <property type="project" value="UniProtKB-SubCell"/>
</dbReference>
<keyword evidence="11" id="KW-1185">Reference proteome</keyword>
<sequence>MDGGGDRPERVLHAGNIAIIREIYDGPDSQDFFAIELEKALDSCCSIIVIEPTELGEETARWISVGNTLHKLAVVSGVSSLVTGCLWPQLFAPQAPLGIFSVLCTGLYTASWQFDHCVKYQVERDQKKLARLPILNALASTSPIVLVRKDDTRRKILHCTVSLVAAAMCMYRLYISPK</sequence>
<organism evidence="10 11">
    <name type="scientific">Hypothenemus hampei</name>
    <name type="common">Coffee berry borer</name>
    <dbReference type="NCBI Taxonomy" id="57062"/>
    <lineage>
        <taxon>Eukaryota</taxon>
        <taxon>Metazoa</taxon>
        <taxon>Ecdysozoa</taxon>
        <taxon>Arthropoda</taxon>
        <taxon>Hexapoda</taxon>
        <taxon>Insecta</taxon>
        <taxon>Pterygota</taxon>
        <taxon>Neoptera</taxon>
        <taxon>Endopterygota</taxon>
        <taxon>Coleoptera</taxon>
        <taxon>Polyphaga</taxon>
        <taxon>Cucujiformia</taxon>
        <taxon>Curculionidae</taxon>
        <taxon>Scolytinae</taxon>
        <taxon>Hypothenemus</taxon>
    </lineage>
</organism>
<dbReference type="Proteomes" id="UP001566132">
    <property type="component" value="Unassembled WGS sequence"/>
</dbReference>
<evidence type="ECO:0000313" key="10">
    <source>
        <dbReference type="EMBL" id="KAL1491142.1"/>
    </source>
</evidence>
<evidence type="ECO:0000256" key="5">
    <source>
        <dbReference type="ARBA" id="ARBA00022792"/>
    </source>
</evidence>
<dbReference type="PANTHER" id="PTHR15099">
    <property type="entry name" value="PROTEIN PM1"/>
    <property type="match status" value="1"/>
</dbReference>
<reference evidence="10 11" key="1">
    <citation type="submission" date="2024-05" db="EMBL/GenBank/DDBJ databases">
        <title>Genetic variation in Jamaican populations of the coffee berry borer (Hypothenemus hampei).</title>
        <authorList>
            <person name="Errbii M."/>
            <person name="Myrie A."/>
        </authorList>
    </citation>
    <scope>NUCLEOTIDE SEQUENCE [LARGE SCALE GENOMIC DNA]</scope>
    <source>
        <strain evidence="10">JA-Hopewell-2020-01-JO</strain>
        <tissue evidence="10">Whole body</tissue>
    </source>
</reference>
<comment type="function">
    <text evidence="1">Plays a role in mitochondrial morphogenesis.</text>
</comment>
<evidence type="ECO:0000313" key="11">
    <source>
        <dbReference type="Proteomes" id="UP001566132"/>
    </source>
</evidence>
<evidence type="ECO:0000256" key="9">
    <source>
        <dbReference type="SAM" id="Phobius"/>
    </source>
</evidence>
<evidence type="ECO:0000256" key="6">
    <source>
        <dbReference type="ARBA" id="ARBA00022989"/>
    </source>
</evidence>
<evidence type="ECO:0000256" key="8">
    <source>
        <dbReference type="ARBA" id="ARBA00023136"/>
    </source>
</evidence>
<dbReference type="PANTHER" id="PTHR15099:SF2">
    <property type="entry name" value="TRANSMEMBRANE PROTEIN 11, MITOCHONDRIAL"/>
    <property type="match status" value="1"/>
</dbReference>
<dbReference type="Pfam" id="PF14972">
    <property type="entry name" value="Mito_morph_reg"/>
    <property type="match status" value="1"/>
</dbReference>
<comment type="caution">
    <text evidence="10">The sequence shown here is derived from an EMBL/GenBank/DDBJ whole genome shotgun (WGS) entry which is preliminary data.</text>
</comment>
<evidence type="ECO:0000256" key="7">
    <source>
        <dbReference type="ARBA" id="ARBA00023128"/>
    </source>
</evidence>
<evidence type="ECO:0000256" key="4">
    <source>
        <dbReference type="ARBA" id="ARBA00022692"/>
    </source>
</evidence>
<dbReference type="InterPro" id="IPR026120">
    <property type="entry name" value="TMEM11"/>
</dbReference>